<dbReference type="OrthoDB" id="665129at2759"/>
<keyword evidence="3" id="KW-0378">Hydrolase</keyword>
<dbReference type="Gene3D" id="2.40.70.10">
    <property type="entry name" value="Acid Proteases"/>
    <property type="match status" value="1"/>
</dbReference>
<dbReference type="PANTHER" id="PTHR47967:SF31">
    <property type="entry name" value="ASPARTYL PROTEASE FAMILY PROTEIN"/>
    <property type="match status" value="1"/>
</dbReference>
<gene>
    <name evidence="6" type="ORF">NCGR_LOCUS66534</name>
</gene>
<dbReference type="AlphaFoldDB" id="A0A811SJT2"/>
<dbReference type="Pfam" id="PF14541">
    <property type="entry name" value="TAXi_C"/>
    <property type="match status" value="1"/>
</dbReference>
<proteinExistence type="inferred from homology"/>
<dbReference type="GO" id="GO:0008233">
    <property type="term" value="F:peptidase activity"/>
    <property type="evidence" value="ECO:0007669"/>
    <property type="project" value="UniProtKB-KW"/>
</dbReference>
<organism evidence="6 7">
    <name type="scientific">Miscanthus lutarioriparius</name>
    <dbReference type="NCBI Taxonomy" id="422564"/>
    <lineage>
        <taxon>Eukaryota</taxon>
        <taxon>Viridiplantae</taxon>
        <taxon>Streptophyta</taxon>
        <taxon>Embryophyta</taxon>
        <taxon>Tracheophyta</taxon>
        <taxon>Spermatophyta</taxon>
        <taxon>Magnoliopsida</taxon>
        <taxon>Liliopsida</taxon>
        <taxon>Poales</taxon>
        <taxon>Poaceae</taxon>
        <taxon>PACMAD clade</taxon>
        <taxon>Panicoideae</taxon>
        <taxon>Andropogonodae</taxon>
        <taxon>Andropogoneae</taxon>
        <taxon>Saccharinae</taxon>
        <taxon>Miscanthus</taxon>
    </lineage>
</organism>
<evidence type="ECO:0008006" key="8">
    <source>
        <dbReference type="Google" id="ProtNLM"/>
    </source>
</evidence>
<dbReference type="Proteomes" id="UP000604825">
    <property type="component" value="Unassembled WGS sequence"/>
</dbReference>
<evidence type="ECO:0000256" key="3">
    <source>
        <dbReference type="ARBA" id="ARBA00022801"/>
    </source>
</evidence>
<evidence type="ECO:0000256" key="2">
    <source>
        <dbReference type="ARBA" id="ARBA00022670"/>
    </source>
</evidence>
<evidence type="ECO:0000259" key="4">
    <source>
        <dbReference type="Pfam" id="PF14541"/>
    </source>
</evidence>
<dbReference type="EMBL" id="CAJGYO010000495">
    <property type="protein sequence ID" value="CAD6342436.1"/>
    <property type="molecule type" value="Genomic_DNA"/>
</dbReference>
<evidence type="ECO:0000256" key="1">
    <source>
        <dbReference type="ARBA" id="ARBA00007447"/>
    </source>
</evidence>
<name>A0A811SJT2_9POAL</name>
<dbReference type="InterPro" id="IPR021109">
    <property type="entry name" value="Peptidase_aspartic_dom_sf"/>
</dbReference>
<sequence>MCDNLTWSSCGKHNWGNRTCVYVYAYADDSITTGHLDADTFTFTATDGTGQATVLDLAFGCGLFNNEISTSNEIGIAGFGRGALSLPSQLKVDNFSHCFTAITGLGTGGTIIDSGTGMTTLPQDAYKLMHDAFTAQVRLPVDNATSSSLSQLCFSVPR</sequence>
<feature type="domain" description="Xylanase inhibitor N-terminal" evidence="5">
    <location>
        <begin position="2"/>
        <end position="100"/>
    </location>
</feature>
<protein>
    <recommendedName>
        <fullName evidence="8">Peptidase A1 domain-containing protein</fullName>
    </recommendedName>
</protein>
<keyword evidence="2" id="KW-0645">Protease</keyword>
<evidence type="ECO:0000259" key="5">
    <source>
        <dbReference type="Pfam" id="PF14543"/>
    </source>
</evidence>
<dbReference type="SUPFAM" id="SSF50630">
    <property type="entry name" value="Acid proteases"/>
    <property type="match status" value="1"/>
</dbReference>
<dbReference type="InterPro" id="IPR051708">
    <property type="entry name" value="Plant_Aspart_Prot_A1"/>
</dbReference>
<dbReference type="GO" id="GO:0005576">
    <property type="term" value="C:extracellular region"/>
    <property type="evidence" value="ECO:0007669"/>
    <property type="project" value="TreeGrafter"/>
</dbReference>
<dbReference type="InterPro" id="IPR032799">
    <property type="entry name" value="TAXi_C"/>
</dbReference>
<dbReference type="InterPro" id="IPR032861">
    <property type="entry name" value="TAXi_N"/>
</dbReference>
<reference evidence="6" key="1">
    <citation type="submission" date="2020-10" db="EMBL/GenBank/DDBJ databases">
        <authorList>
            <person name="Han B."/>
            <person name="Lu T."/>
            <person name="Zhao Q."/>
            <person name="Huang X."/>
            <person name="Zhao Y."/>
        </authorList>
    </citation>
    <scope>NUCLEOTIDE SEQUENCE</scope>
</reference>
<comment type="caution">
    <text evidence="6">The sequence shown here is derived from an EMBL/GenBank/DDBJ whole genome shotgun (WGS) entry which is preliminary data.</text>
</comment>
<accession>A0A811SJT2</accession>
<evidence type="ECO:0000313" key="6">
    <source>
        <dbReference type="EMBL" id="CAD6342436.1"/>
    </source>
</evidence>
<comment type="similarity">
    <text evidence="1">Belongs to the peptidase A1 family.</text>
</comment>
<evidence type="ECO:0000313" key="7">
    <source>
        <dbReference type="Proteomes" id="UP000604825"/>
    </source>
</evidence>
<feature type="domain" description="Xylanase inhibitor C-terminal" evidence="4">
    <location>
        <begin position="102"/>
        <end position="156"/>
    </location>
</feature>
<dbReference type="Pfam" id="PF14543">
    <property type="entry name" value="TAXi_N"/>
    <property type="match status" value="1"/>
</dbReference>
<dbReference type="GO" id="GO:0006508">
    <property type="term" value="P:proteolysis"/>
    <property type="evidence" value="ECO:0007669"/>
    <property type="project" value="UniProtKB-KW"/>
</dbReference>
<keyword evidence="7" id="KW-1185">Reference proteome</keyword>
<dbReference type="PANTHER" id="PTHR47967">
    <property type="entry name" value="OS07G0603500 PROTEIN-RELATED"/>
    <property type="match status" value="1"/>
</dbReference>